<sequence length="95" mass="10746">MGQMRILAELASQVASELQGIGEEYEASGSRAATVMTNVQQGWQTTAKDKVNALYQEAEMSYKFARQYIDETCTMLRQLAIYAEQLAMQEEQKNK</sequence>
<name>A0A0D1XYW3_ANEMI</name>
<protein>
    <submittedName>
        <fullName evidence="1">Uncharacterized protein</fullName>
    </submittedName>
</protein>
<keyword evidence="3" id="KW-1185">Reference proteome</keyword>
<evidence type="ECO:0000313" key="2">
    <source>
        <dbReference type="EMBL" id="SDJ87505.1"/>
    </source>
</evidence>
<evidence type="ECO:0000313" key="3">
    <source>
        <dbReference type="Proteomes" id="UP000037269"/>
    </source>
</evidence>
<dbReference type="RefSeq" id="WP_043065688.1">
    <property type="nucleotide sequence ID" value="NZ_BJOA01000094.1"/>
</dbReference>
<evidence type="ECO:0000313" key="1">
    <source>
        <dbReference type="EMBL" id="KON84210.1"/>
    </source>
</evidence>
<dbReference type="STRING" id="47500.AF333_30145"/>
<dbReference type="Proteomes" id="UP000037269">
    <property type="component" value="Unassembled WGS sequence"/>
</dbReference>
<accession>A0A0D1XYW3</accession>
<reference evidence="2 4" key="2">
    <citation type="submission" date="2016-10" db="EMBL/GenBank/DDBJ databases">
        <authorList>
            <person name="de Groot N.N."/>
        </authorList>
    </citation>
    <scope>NUCLEOTIDE SEQUENCE [LARGE SCALE GENOMIC DNA]</scope>
    <source>
        <strain evidence="2 4">DSM 2895</strain>
    </source>
</reference>
<dbReference type="EMBL" id="LGUG01000013">
    <property type="protein sequence ID" value="KON84210.1"/>
    <property type="molecule type" value="Genomic_DNA"/>
</dbReference>
<organism evidence="1 3">
    <name type="scientific">Aneurinibacillus migulanus</name>
    <name type="common">Bacillus migulanus</name>
    <dbReference type="NCBI Taxonomy" id="47500"/>
    <lineage>
        <taxon>Bacteria</taxon>
        <taxon>Bacillati</taxon>
        <taxon>Bacillota</taxon>
        <taxon>Bacilli</taxon>
        <taxon>Bacillales</taxon>
        <taxon>Paenibacillaceae</taxon>
        <taxon>Aneurinibacillus group</taxon>
        <taxon>Aneurinibacillus</taxon>
    </lineage>
</organism>
<dbReference type="EMBL" id="FNED01000031">
    <property type="protein sequence ID" value="SDJ87505.1"/>
    <property type="molecule type" value="Genomic_DNA"/>
</dbReference>
<evidence type="ECO:0000313" key="4">
    <source>
        <dbReference type="Proteomes" id="UP000182836"/>
    </source>
</evidence>
<proteinExistence type="predicted"/>
<dbReference type="AlphaFoldDB" id="A0A0D1XYW3"/>
<reference evidence="1 3" key="1">
    <citation type="submission" date="2015-07" db="EMBL/GenBank/DDBJ databases">
        <title>Fjat-14205 dsm 2895.</title>
        <authorList>
            <person name="Liu B."/>
            <person name="Wang J."/>
            <person name="Zhu Y."/>
            <person name="Liu G."/>
            <person name="Chen Q."/>
            <person name="Chen Z."/>
            <person name="Lan J."/>
            <person name="Che J."/>
            <person name="Ge C."/>
            <person name="Shi H."/>
            <person name="Pan Z."/>
            <person name="Liu X."/>
        </authorList>
    </citation>
    <scope>NUCLEOTIDE SEQUENCE [LARGE SCALE GENOMIC DNA]</scope>
    <source>
        <strain evidence="1 3">DSM 2895</strain>
    </source>
</reference>
<gene>
    <name evidence="1" type="ORF">AF333_30145</name>
    <name evidence="2" type="ORF">SAMN04487909_1319</name>
</gene>
<dbReference type="Proteomes" id="UP000182836">
    <property type="component" value="Unassembled WGS sequence"/>
</dbReference>
<dbReference type="PATRIC" id="fig|47500.12.peg.798"/>
<dbReference type="GeneID" id="42309386"/>